<feature type="transmembrane region" description="Helical" evidence="1">
    <location>
        <begin position="12"/>
        <end position="36"/>
    </location>
</feature>
<evidence type="ECO:0000313" key="3">
    <source>
        <dbReference type="Proteomes" id="UP000254082"/>
    </source>
</evidence>
<sequence>MINHNYLTGQRVPYHAYILAWPFLSLLGLEVIWSVLRISHYLYIIASRPTIDYHSIAGSGLVLSLLVLTGLIAMICIPLALANLKSYRKGQRMALLAFLL</sequence>
<evidence type="ECO:0000313" key="2">
    <source>
        <dbReference type="EMBL" id="SUN36255.1"/>
    </source>
</evidence>
<keyword evidence="3" id="KW-1185">Reference proteome</keyword>
<gene>
    <name evidence="2" type="ORF">NCTC11391_01300</name>
</gene>
<accession>A0A380JF04</accession>
<evidence type="ECO:0000256" key="1">
    <source>
        <dbReference type="SAM" id="Phobius"/>
    </source>
</evidence>
<keyword evidence="1" id="KW-1133">Transmembrane helix</keyword>
<dbReference type="Proteomes" id="UP000254082">
    <property type="component" value="Unassembled WGS sequence"/>
</dbReference>
<name>A0A380JF04_STRDO</name>
<protein>
    <submittedName>
        <fullName evidence="2">Uncharacterized protein</fullName>
    </submittedName>
</protein>
<organism evidence="2 3">
    <name type="scientific">Streptococcus downei MFe28</name>
    <dbReference type="NCBI Taxonomy" id="764290"/>
    <lineage>
        <taxon>Bacteria</taxon>
        <taxon>Bacillati</taxon>
        <taxon>Bacillota</taxon>
        <taxon>Bacilli</taxon>
        <taxon>Lactobacillales</taxon>
        <taxon>Streptococcaceae</taxon>
        <taxon>Streptococcus</taxon>
    </lineage>
</organism>
<proteinExistence type="predicted"/>
<reference evidence="2 3" key="1">
    <citation type="submission" date="2018-06" db="EMBL/GenBank/DDBJ databases">
        <authorList>
            <consortium name="Pathogen Informatics"/>
            <person name="Doyle S."/>
        </authorList>
    </citation>
    <scope>NUCLEOTIDE SEQUENCE [LARGE SCALE GENOMIC DNA]</scope>
    <source>
        <strain evidence="3">NCTC 11391</strain>
    </source>
</reference>
<keyword evidence="1" id="KW-0472">Membrane</keyword>
<keyword evidence="1" id="KW-0812">Transmembrane</keyword>
<feature type="transmembrane region" description="Helical" evidence="1">
    <location>
        <begin position="56"/>
        <end position="82"/>
    </location>
</feature>
<dbReference type="AlphaFoldDB" id="A0A380JF04"/>
<dbReference type="EMBL" id="UHFA01000002">
    <property type="protein sequence ID" value="SUN36255.1"/>
    <property type="molecule type" value="Genomic_DNA"/>
</dbReference>